<feature type="binding site" evidence="9">
    <location>
        <position position="44"/>
    </location>
    <ligand>
        <name>Zn(2+)</name>
        <dbReference type="ChEBI" id="CHEBI:29105"/>
    </ligand>
</feature>
<evidence type="ECO:0000313" key="11">
    <source>
        <dbReference type="EMBL" id="RXK16877.1"/>
    </source>
</evidence>
<dbReference type="PROSITE" id="PS00705">
    <property type="entry name" value="PROK_CO2_ANHYDRASE_2"/>
    <property type="match status" value="1"/>
</dbReference>
<evidence type="ECO:0000256" key="9">
    <source>
        <dbReference type="PIRSR" id="PIRSR601765-1"/>
    </source>
</evidence>
<organism evidence="11 12">
    <name type="scientific">Malaciobacter mytili LMG 24559</name>
    <dbReference type="NCBI Taxonomy" id="1032238"/>
    <lineage>
        <taxon>Bacteria</taxon>
        <taxon>Pseudomonadati</taxon>
        <taxon>Campylobacterota</taxon>
        <taxon>Epsilonproteobacteria</taxon>
        <taxon>Campylobacterales</taxon>
        <taxon>Arcobacteraceae</taxon>
        <taxon>Malaciobacter</taxon>
    </lineage>
</organism>
<dbReference type="GO" id="GO:0008270">
    <property type="term" value="F:zinc ion binding"/>
    <property type="evidence" value="ECO:0007669"/>
    <property type="project" value="UniProtKB-UniRule"/>
</dbReference>
<protein>
    <recommendedName>
        <fullName evidence="3 10">Carbonic anhydrase</fullName>
        <ecNumber evidence="2 10">4.2.1.1</ecNumber>
    </recommendedName>
    <alternativeName>
        <fullName evidence="7 10">Carbonate dehydratase</fullName>
    </alternativeName>
</protein>
<gene>
    <name evidence="11" type="ORF">CP985_01595</name>
</gene>
<evidence type="ECO:0000256" key="6">
    <source>
        <dbReference type="ARBA" id="ARBA00023239"/>
    </source>
</evidence>
<evidence type="ECO:0000256" key="8">
    <source>
        <dbReference type="ARBA" id="ARBA00048348"/>
    </source>
</evidence>
<dbReference type="GO" id="GO:0015976">
    <property type="term" value="P:carbon utilization"/>
    <property type="evidence" value="ECO:0007669"/>
    <property type="project" value="InterPro"/>
</dbReference>
<dbReference type="FunFam" id="3.40.1050.10:FF:000003">
    <property type="entry name" value="Carbonic anhydrase"/>
    <property type="match status" value="1"/>
</dbReference>
<dbReference type="AlphaFoldDB" id="A0AAX2AIN3"/>
<evidence type="ECO:0000256" key="7">
    <source>
        <dbReference type="ARBA" id="ARBA00031969"/>
    </source>
</evidence>
<reference evidence="11 12" key="1">
    <citation type="submission" date="2017-09" db="EMBL/GenBank/DDBJ databases">
        <title>Genomics of the genus Arcobacter.</title>
        <authorList>
            <person name="Perez-Cataluna A."/>
            <person name="Figueras M.J."/>
            <person name="Salas-Masso N."/>
        </authorList>
    </citation>
    <scope>NUCLEOTIDE SEQUENCE [LARGE SCALE GENOMIC DNA]</scope>
    <source>
        <strain evidence="11 12">CECT 7386</strain>
    </source>
</reference>
<dbReference type="InterPro" id="IPR045066">
    <property type="entry name" value="Beta_CA_cladeB"/>
</dbReference>
<dbReference type="EC" id="4.2.1.1" evidence="2 10"/>
<dbReference type="CDD" id="cd00884">
    <property type="entry name" value="beta_CA_cladeB"/>
    <property type="match status" value="1"/>
</dbReference>
<keyword evidence="4 9" id="KW-0479">Metal-binding</keyword>
<keyword evidence="6 10" id="KW-0456">Lyase</keyword>
<dbReference type="PANTHER" id="PTHR11002:SF76">
    <property type="entry name" value="CARBONIC ANHYDRASE"/>
    <property type="match status" value="1"/>
</dbReference>
<keyword evidence="12" id="KW-1185">Reference proteome</keyword>
<dbReference type="RefSeq" id="WP_114841613.1">
    <property type="nucleotide sequence ID" value="NZ_CP031219.1"/>
</dbReference>
<comment type="cofactor">
    <cofactor evidence="9">
        <name>Zn(2+)</name>
        <dbReference type="ChEBI" id="CHEBI:29105"/>
    </cofactor>
    <text evidence="9">Binds 1 zinc ion per subunit.</text>
</comment>
<feature type="binding site" evidence="9">
    <location>
        <position position="103"/>
    </location>
    <ligand>
        <name>Zn(2+)</name>
        <dbReference type="ChEBI" id="CHEBI:29105"/>
    </ligand>
</feature>
<feature type="binding site" evidence="9">
    <location>
        <position position="42"/>
    </location>
    <ligand>
        <name>Zn(2+)</name>
        <dbReference type="ChEBI" id="CHEBI:29105"/>
    </ligand>
</feature>
<name>A0AAX2AIN3_9BACT</name>
<dbReference type="Pfam" id="PF00484">
    <property type="entry name" value="Pro_CA"/>
    <property type="match status" value="1"/>
</dbReference>
<evidence type="ECO:0000256" key="4">
    <source>
        <dbReference type="ARBA" id="ARBA00022723"/>
    </source>
</evidence>
<dbReference type="KEGG" id="amyt:AMYT_1165"/>
<evidence type="ECO:0000256" key="5">
    <source>
        <dbReference type="ARBA" id="ARBA00022833"/>
    </source>
</evidence>
<dbReference type="Proteomes" id="UP000290092">
    <property type="component" value="Unassembled WGS sequence"/>
</dbReference>
<evidence type="ECO:0000313" key="12">
    <source>
        <dbReference type="Proteomes" id="UP000290092"/>
    </source>
</evidence>
<comment type="caution">
    <text evidence="11">The sequence shown here is derived from an EMBL/GenBank/DDBJ whole genome shotgun (WGS) entry which is preliminary data.</text>
</comment>
<feature type="binding site" evidence="9">
    <location>
        <position position="106"/>
    </location>
    <ligand>
        <name>Zn(2+)</name>
        <dbReference type="ChEBI" id="CHEBI:29105"/>
    </ligand>
</feature>
<accession>A0AAX2AIN3</accession>
<comment type="similarity">
    <text evidence="1 10">Belongs to the beta-class carbonic anhydrase family.</text>
</comment>
<dbReference type="InterPro" id="IPR036874">
    <property type="entry name" value="Carbonic_anhydrase_sf"/>
</dbReference>
<dbReference type="InterPro" id="IPR001765">
    <property type="entry name" value="Carbonic_anhydrase"/>
</dbReference>
<dbReference type="GO" id="GO:0004089">
    <property type="term" value="F:carbonate dehydratase activity"/>
    <property type="evidence" value="ECO:0007669"/>
    <property type="project" value="UniProtKB-UniRule"/>
</dbReference>
<sequence length="217" mass="24959">MGFSQLIEGNITFQNSTFKDYKDDFKTLVEKGQNPEVLFIGCSDSRVVPELIMDSKPGDMFILRNVGNFIPAFKADNDFHGSAAAIEFAVSVLNVKHIIVCGHSHCGACKALYKQIDDEIGMIHVKKWLELGKTAKEYVLQNYSTLTQEEKYRQTEKYSILCQLKNLITYPEVKKRIENKSLKIHGWYYKIEDGSIEYYNDKEDKFFNLKDKDSLGI</sequence>
<comment type="function">
    <text evidence="10">Reversible hydration of carbon dioxide.</text>
</comment>
<dbReference type="InterPro" id="IPR015892">
    <property type="entry name" value="Carbonic_anhydrase_CS"/>
</dbReference>
<proteinExistence type="inferred from homology"/>
<evidence type="ECO:0000256" key="2">
    <source>
        <dbReference type="ARBA" id="ARBA00012925"/>
    </source>
</evidence>
<evidence type="ECO:0000256" key="3">
    <source>
        <dbReference type="ARBA" id="ARBA00014628"/>
    </source>
</evidence>
<keyword evidence="5 9" id="KW-0862">Zinc</keyword>
<dbReference type="PANTHER" id="PTHR11002">
    <property type="entry name" value="CARBONIC ANHYDRASE"/>
    <property type="match status" value="1"/>
</dbReference>
<comment type="catalytic activity">
    <reaction evidence="8 10">
        <text>hydrogencarbonate + H(+) = CO2 + H2O</text>
        <dbReference type="Rhea" id="RHEA:10748"/>
        <dbReference type="ChEBI" id="CHEBI:15377"/>
        <dbReference type="ChEBI" id="CHEBI:15378"/>
        <dbReference type="ChEBI" id="CHEBI:16526"/>
        <dbReference type="ChEBI" id="CHEBI:17544"/>
        <dbReference type="EC" id="4.2.1.1"/>
    </reaction>
</comment>
<dbReference type="Gene3D" id="3.40.1050.10">
    <property type="entry name" value="Carbonic anhydrase"/>
    <property type="match status" value="1"/>
</dbReference>
<dbReference type="EMBL" id="NXID01000003">
    <property type="protein sequence ID" value="RXK16877.1"/>
    <property type="molecule type" value="Genomic_DNA"/>
</dbReference>
<evidence type="ECO:0000256" key="1">
    <source>
        <dbReference type="ARBA" id="ARBA00006217"/>
    </source>
</evidence>
<dbReference type="PROSITE" id="PS00704">
    <property type="entry name" value="PROK_CO2_ANHYDRASE_1"/>
    <property type="match status" value="1"/>
</dbReference>
<evidence type="ECO:0000256" key="10">
    <source>
        <dbReference type="RuleBase" id="RU003956"/>
    </source>
</evidence>
<dbReference type="SUPFAM" id="SSF53056">
    <property type="entry name" value="beta-carbonic anhydrase, cab"/>
    <property type="match status" value="1"/>
</dbReference>
<dbReference type="SMART" id="SM00947">
    <property type="entry name" value="Pro_CA"/>
    <property type="match status" value="1"/>
</dbReference>